<sequence>MSRFASTGEDGTSFLLSSATATSPTEAIPRSPSTFSFGSETSESGMRRCSSGLLSPPVDGCSTDQESGGFYLLKKDSQRRQTILRVLEEDADTICDIWMSKLLQDIGGDLVISKEQLQSLLNGFKSYIPEQNKTGLQHAIGKLKQEVHHDVRAIGQLGVALYLFQSAVNEVLRNQSIKPHWMFALDSLVMNAAQVASEILSPGQEDPEENELEDAESTSGVSTINSAKSPSATQKQLANLARDYALPSGEAPEGHGSHPDERTPLPRPCFGASSRTGHSRGSLWKAAFTRAAWHQLEAGSLASPSRVPRLLSLPRLRESTDRRPWR</sequence>
<feature type="domain" description="MAP3K HisK-N-like globin" evidence="2">
    <location>
        <begin position="71"/>
        <end position="202"/>
    </location>
</feature>
<organism evidence="3">
    <name type="scientific">Ixodes ricinus</name>
    <name type="common">Common tick</name>
    <name type="synonym">Acarus ricinus</name>
    <dbReference type="NCBI Taxonomy" id="34613"/>
    <lineage>
        <taxon>Eukaryota</taxon>
        <taxon>Metazoa</taxon>
        <taxon>Ecdysozoa</taxon>
        <taxon>Arthropoda</taxon>
        <taxon>Chelicerata</taxon>
        <taxon>Arachnida</taxon>
        <taxon>Acari</taxon>
        <taxon>Parasitiformes</taxon>
        <taxon>Ixodida</taxon>
        <taxon>Ixodoidea</taxon>
        <taxon>Ixodidae</taxon>
        <taxon>Ixodinae</taxon>
        <taxon>Ixodes</taxon>
    </lineage>
</organism>
<keyword evidence="3" id="KW-0808">Transferase</keyword>
<evidence type="ECO:0000256" key="1">
    <source>
        <dbReference type="SAM" id="MobiDB-lite"/>
    </source>
</evidence>
<proteinExistence type="evidence at transcript level"/>
<keyword evidence="3" id="KW-0418">Kinase</keyword>
<feature type="region of interest" description="Disordered" evidence="1">
    <location>
        <begin position="18"/>
        <end position="42"/>
    </location>
</feature>
<reference evidence="3" key="1">
    <citation type="journal article" date="2015" name="Sci. Rep.">
        <title>Tissue- and time-dependent transcription in Ixodes ricinus salivary glands and midguts when blood feeding on the vertebrate host.</title>
        <authorList>
            <person name="Kotsyfakis M."/>
            <person name="Schwarz A."/>
            <person name="Erhart J."/>
            <person name="Ribeiro J.M."/>
        </authorList>
    </citation>
    <scope>NUCLEOTIDE SEQUENCE</scope>
    <source>
        <tissue evidence="3">Salivary gland and midgut</tissue>
    </source>
</reference>
<dbReference type="Pfam" id="PF20302">
    <property type="entry name" value="HisK-N-like"/>
    <property type="match status" value="1"/>
</dbReference>
<feature type="compositionally biased region" description="Basic and acidic residues" evidence="1">
    <location>
        <begin position="315"/>
        <end position="326"/>
    </location>
</feature>
<feature type="compositionally biased region" description="Low complexity" evidence="1">
    <location>
        <begin position="33"/>
        <end position="42"/>
    </location>
</feature>
<accession>V5H5F1</accession>
<feature type="compositionally biased region" description="Polar residues" evidence="1">
    <location>
        <begin position="217"/>
        <end position="237"/>
    </location>
</feature>
<dbReference type="AlphaFoldDB" id="V5H5F1"/>
<dbReference type="GO" id="GO:0016301">
    <property type="term" value="F:kinase activity"/>
    <property type="evidence" value="ECO:0007669"/>
    <property type="project" value="UniProtKB-KW"/>
</dbReference>
<protein>
    <submittedName>
        <fullName evidence="3">Putative mitogen-activated protein kinase kinase kinase 15</fullName>
    </submittedName>
</protein>
<feature type="compositionally biased region" description="Acidic residues" evidence="1">
    <location>
        <begin position="205"/>
        <end position="216"/>
    </location>
</feature>
<feature type="region of interest" description="Disordered" evidence="1">
    <location>
        <begin position="202"/>
        <end position="279"/>
    </location>
</feature>
<feature type="compositionally biased region" description="Basic and acidic residues" evidence="1">
    <location>
        <begin position="252"/>
        <end position="264"/>
    </location>
</feature>
<evidence type="ECO:0000259" key="2">
    <source>
        <dbReference type="Pfam" id="PF20302"/>
    </source>
</evidence>
<evidence type="ECO:0000313" key="3">
    <source>
        <dbReference type="EMBL" id="JAB69507.1"/>
    </source>
</evidence>
<dbReference type="InterPro" id="IPR046873">
    <property type="entry name" value="HisK-N-like"/>
</dbReference>
<name>V5H5F1_IXORI</name>
<feature type="compositionally biased region" description="Low complexity" evidence="1">
    <location>
        <begin position="300"/>
        <end position="314"/>
    </location>
</feature>
<dbReference type="EMBL" id="GANP01014961">
    <property type="protein sequence ID" value="JAB69507.1"/>
    <property type="molecule type" value="mRNA"/>
</dbReference>
<feature type="region of interest" description="Disordered" evidence="1">
    <location>
        <begin position="298"/>
        <end position="326"/>
    </location>
</feature>